<feature type="compositionally biased region" description="Polar residues" evidence="1">
    <location>
        <begin position="1"/>
        <end position="18"/>
    </location>
</feature>
<proteinExistence type="predicted"/>
<protein>
    <submittedName>
        <fullName evidence="2">Uncharacterized protein</fullName>
    </submittedName>
</protein>
<evidence type="ECO:0000256" key="1">
    <source>
        <dbReference type="SAM" id="MobiDB-lite"/>
    </source>
</evidence>
<dbReference type="Proteomes" id="UP000887159">
    <property type="component" value="Unassembled WGS sequence"/>
</dbReference>
<feature type="region of interest" description="Disordered" evidence="1">
    <location>
        <begin position="1"/>
        <end position="62"/>
    </location>
</feature>
<evidence type="ECO:0000313" key="2">
    <source>
        <dbReference type="EMBL" id="GFX99749.1"/>
    </source>
</evidence>
<reference evidence="2" key="1">
    <citation type="submission" date="2020-08" db="EMBL/GenBank/DDBJ databases">
        <title>Multicomponent nature underlies the extraordinary mechanical properties of spider dragline silk.</title>
        <authorList>
            <person name="Kono N."/>
            <person name="Nakamura H."/>
            <person name="Mori M."/>
            <person name="Yoshida Y."/>
            <person name="Ohtoshi R."/>
            <person name="Malay A.D."/>
            <person name="Moran D.A.P."/>
            <person name="Tomita M."/>
            <person name="Numata K."/>
            <person name="Arakawa K."/>
        </authorList>
    </citation>
    <scope>NUCLEOTIDE SEQUENCE</scope>
</reference>
<name>A0A8X6VB71_TRICX</name>
<gene>
    <name evidence="2" type="ORF">TNCV_257881</name>
</gene>
<dbReference type="AlphaFoldDB" id="A0A8X6VB71"/>
<comment type="caution">
    <text evidence="2">The sequence shown here is derived from an EMBL/GenBank/DDBJ whole genome shotgun (WGS) entry which is preliminary data.</text>
</comment>
<accession>A0A8X6VB71</accession>
<dbReference type="EMBL" id="BMAU01021215">
    <property type="protein sequence ID" value="GFX99749.1"/>
    <property type="molecule type" value="Genomic_DNA"/>
</dbReference>
<keyword evidence="3" id="KW-1185">Reference proteome</keyword>
<sequence length="83" mass="9546">MTALTQFSTELKLRSSSPMAGLRSYSGSQVMLESPAMKESTKRPSREPSRLNRKFPWPSEEQRASYPHTLTNILPRPKKRRVL</sequence>
<organism evidence="2 3">
    <name type="scientific">Trichonephila clavipes</name>
    <name type="common">Golden silk orbweaver</name>
    <name type="synonym">Nephila clavipes</name>
    <dbReference type="NCBI Taxonomy" id="2585209"/>
    <lineage>
        <taxon>Eukaryota</taxon>
        <taxon>Metazoa</taxon>
        <taxon>Ecdysozoa</taxon>
        <taxon>Arthropoda</taxon>
        <taxon>Chelicerata</taxon>
        <taxon>Arachnida</taxon>
        <taxon>Araneae</taxon>
        <taxon>Araneomorphae</taxon>
        <taxon>Entelegynae</taxon>
        <taxon>Araneoidea</taxon>
        <taxon>Nephilidae</taxon>
        <taxon>Trichonephila</taxon>
    </lineage>
</organism>
<feature type="compositionally biased region" description="Basic and acidic residues" evidence="1">
    <location>
        <begin position="39"/>
        <end position="50"/>
    </location>
</feature>
<evidence type="ECO:0000313" key="3">
    <source>
        <dbReference type="Proteomes" id="UP000887159"/>
    </source>
</evidence>